<evidence type="ECO:0000313" key="1">
    <source>
        <dbReference type="EMBL" id="AQZ50218.1"/>
    </source>
</evidence>
<dbReference type="STRING" id="1122214.Mame_00842"/>
<dbReference type="EMBL" id="CP020330">
    <property type="protein sequence ID" value="AQZ50218.1"/>
    <property type="molecule type" value="Genomic_DNA"/>
</dbReference>
<keyword evidence="1" id="KW-0808">Transferase</keyword>
<reference evidence="1 2" key="1">
    <citation type="submission" date="2017-03" db="EMBL/GenBank/DDBJ databases">
        <title>Foreign affairs: Plasmid Transfer between Roseobacters and Rhizobia.</title>
        <authorList>
            <person name="Bartling P."/>
            <person name="Bunk B."/>
            <person name="Overmann J."/>
            <person name="Brinkmann H."/>
            <person name="Petersen J."/>
        </authorList>
    </citation>
    <scope>NUCLEOTIDE SEQUENCE [LARGE SCALE GENOMIC DNA]</scope>
    <source>
        <strain evidence="1 2">MACL11</strain>
    </source>
</reference>
<dbReference type="InterPro" id="IPR029044">
    <property type="entry name" value="Nucleotide-diphossugar_trans"/>
</dbReference>
<protein>
    <submittedName>
        <fullName evidence="1">Glucose-1-phosphate thymidylyltransferase</fullName>
    </submittedName>
</protein>
<dbReference type="CDD" id="cd04183">
    <property type="entry name" value="GT2_BcE_like"/>
    <property type="match status" value="1"/>
</dbReference>
<dbReference type="Proteomes" id="UP000191135">
    <property type="component" value="Chromosome"/>
</dbReference>
<dbReference type="OrthoDB" id="9788272at2"/>
<dbReference type="RefSeq" id="WP_018065279.1">
    <property type="nucleotide sequence ID" value="NZ_AQWH01000012.1"/>
</dbReference>
<dbReference type="AlphaFoldDB" id="A0A1U9YXQ9"/>
<keyword evidence="2" id="KW-1185">Reference proteome</keyword>
<dbReference type="InterPro" id="IPR016873">
    <property type="entry name" value="Caps_polysacc_synth_BcbE_prd"/>
</dbReference>
<dbReference type="SUPFAM" id="SSF53448">
    <property type="entry name" value="Nucleotide-diphospho-sugar transferases"/>
    <property type="match status" value="1"/>
</dbReference>
<dbReference type="eggNOG" id="COG1209">
    <property type="taxonomic scope" value="Bacteria"/>
</dbReference>
<gene>
    <name evidence="1" type="ORF">Mame_00842</name>
</gene>
<sequence>MKIVVLMGGENLDIKSERYPLYMTEFNEELVLERQIAGLQKLAPREIIFCVRSADIRNFNVDDVIRQTTDNGLCVEVAGPTAGSVCTALLAAEHIDENEEIVLVAADELVEADLDSIVKAFRARDCDAGVLAFRSVHPRYSFALLDQDGDVCEVAEKRPISKHALVSFYYFRSGKDFVRAALNVVRKDRKINNAFYISQTINEMILRHAKVGIEFIGNDSFHPLKTEMQLAQYISQLNDHKEGLLH</sequence>
<evidence type="ECO:0000313" key="2">
    <source>
        <dbReference type="Proteomes" id="UP000191135"/>
    </source>
</evidence>
<accession>A0A1U9YXQ9</accession>
<proteinExistence type="predicted"/>
<dbReference type="KEGG" id="mmed:Mame_00842"/>
<dbReference type="Gene3D" id="3.90.550.10">
    <property type="entry name" value="Spore Coat Polysaccharide Biosynthesis Protein SpsA, Chain A"/>
    <property type="match status" value="1"/>
</dbReference>
<dbReference type="PIRSF" id="PIRSF028162">
    <property type="entry name" value="BcbE_prd"/>
    <property type="match status" value="1"/>
</dbReference>
<organism evidence="1 2">
    <name type="scientific">Martelella mediterranea DSM 17316</name>
    <dbReference type="NCBI Taxonomy" id="1122214"/>
    <lineage>
        <taxon>Bacteria</taxon>
        <taxon>Pseudomonadati</taxon>
        <taxon>Pseudomonadota</taxon>
        <taxon>Alphaproteobacteria</taxon>
        <taxon>Hyphomicrobiales</taxon>
        <taxon>Aurantimonadaceae</taxon>
        <taxon>Martelella</taxon>
    </lineage>
</organism>
<name>A0A1U9YXQ9_9HYPH</name>
<dbReference type="GO" id="GO:0016740">
    <property type="term" value="F:transferase activity"/>
    <property type="evidence" value="ECO:0007669"/>
    <property type="project" value="UniProtKB-KW"/>
</dbReference>